<name>M2QQY3_CERS8</name>
<accession>M2QQY3</accession>
<dbReference type="GO" id="GO:0016747">
    <property type="term" value="F:acyltransferase activity, transferring groups other than amino-acyl groups"/>
    <property type="evidence" value="ECO:0007669"/>
    <property type="project" value="InterPro"/>
</dbReference>
<dbReference type="Proteomes" id="UP000016930">
    <property type="component" value="Unassembled WGS sequence"/>
</dbReference>
<dbReference type="STRING" id="914234.M2QQY3"/>
<reference evidence="2 3" key="1">
    <citation type="journal article" date="2012" name="Proc. Natl. Acad. Sci. U.S.A.">
        <title>Comparative genomics of Ceriporiopsis subvermispora and Phanerochaete chrysosporium provide insight into selective ligninolysis.</title>
        <authorList>
            <person name="Fernandez-Fueyo E."/>
            <person name="Ruiz-Duenas F.J."/>
            <person name="Ferreira P."/>
            <person name="Floudas D."/>
            <person name="Hibbett D.S."/>
            <person name="Canessa P."/>
            <person name="Larrondo L.F."/>
            <person name="James T.Y."/>
            <person name="Seelenfreund D."/>
            <person name="Lobos S."/>
            <person name="Polanco R."/>
            <person name="Tello M."/>
            <person name="Honda Y."/>
            <person name="Watanabe T."/>
            <person name="Watanabe T."/>
            <person name="Ryu J.S."/>
            <person name="Kubicek C.P."/>
            <person name="Schmoll M."/>
            <person name="Gaskell J."/>
            <person name="Hammel K.E."/>
            <person name="St John F.J."/>
            <person name="Vanden Wymelenberg A."/>
            <person name="Sabat G."/>
            <person name="Splinter BonDurant S."/>
            <person name="Syed K."/>
            <person name="Yadav J.S."/>
            <person name="Doddapaneni H."/>
            <person name="Subramanian V."/>
            <person name="Lavin J.L."/>
            <person name="Oguiza J.A."/>
            <person name="Perez G."/>
            <person name="Pisabarro A.G."/>
            <person name="Ramirez L."/>
            <person name="Santoyo F."/>
            <person name="Master E."/>
            <person name="Coutinho P.M."/>
            <person name="Henrissat B."/>
            <person name="Lombard V."/>
            <person name="Magnuson J.K."/>
            <person name="Kuees U."/>
            <person name="Hori C."/>
            <person name="Igarashi K."/>
            <person name="Samejima M."/>
            <person name="Held B.W."/>
            <person name="Barry K.W."/>
            <person name="LaButti K.M."/>
            <person name="Lapidus A."/>
            <person name="Lindquist E.A."/>
            <person name="Lucas S.M."/>
            <person name="Riley R."/>
            <person name="Salamov A.A."/>
            <person name="Hoffmeister D."/>
            <person name="Schwenk D."/>
            <person name="Hadar Y."/>
            <person name="Yarden O."/>
            <person name="de Vries R.P."/>
            <person name="Wiebenga A."/>
            <person name="Stenlid J."/>
            <person name="Eastwood D."/>
            <person name="Grigoriev I.V."/>
            <person name="Berka R.M."/>
            <person name="Blanchette R.A."/>
            <person name="Kersten P."/>
            <person name="Martinez A.T."/>
            <person name="Vicuna R."/>
            <person name="Cullen D."/>
        </authorList>
    </citation>
    <scope>NUCLEOTIDE SEQUENCE [LARGE SCALE GENOMIC DNA]</scope>
    <source>
        <strain evidence="2 3">B</strain>
    </source>
</reference>
<proteinExistence type="predicted"/>
<dbReference type="PROSITE" id="PS51186">
    <property type="entry name" value="GNAT"/>
    <property type="match status" value="1"/>
</dbReference>
<dbReference type="OrthoDB" id="61113at2759"/>
<evidence type="ECO:0000259" key="1">
    <source>
        <dbReference type="PROSITE" id="PS51186"/>
    </source>
</evidence>
<protein>
    <recommendedName>
        <fullName evidence="1">N-acetyltransferase domain-containing protein</fullName>
    </recommendedName>
</protein>
<dbReference type="AlphaFoldDB" id="M2QQY3"/>
<keyword evidence="3" id="KW-1185">Reference proteome</keyword>
<feature type="domain" description="N-acetyltransferase" evidence="1">
    <location>
        <begin position="5"/>
        <end position="213"/>
    </location>
</feature>
<dbReference type="InterPro" id="IPR052523">
    <property type="entry name" value="Trichothecene_AcTrans"/>
</dbReference>
<dbReference type="EMBL" id="KB445802">
    <property type="protein sequence ID" value="EMD34590.1"/>
    <property type="molecule type" value="Genomic_DNA"/>
</dbReference>
<dbReference type="Pfam" id="PF13508">
    <property type="entry name" value="Acetyltransf_7"/>
    <property type="match status" value="1"/>
</dbReference>
<evidence type="ECO:0000313" key="2">
    <source>
        <dbReference type="EMBL" id="EMD34590.1"/>
    </source>
</evidence>
<gene>
    <name evidence="2" type="ORF">CERSUDRAFT_116760</name>
</gene>
<dbReference type="Gene3D" id="3.40.630.30">
    <property type="match status" value="1"/>
</dbReference>
<dbReference type="InterPro" id="IPR016181">
    <property type="entry name" value="Acyl_CoA_acyltransferase"/>
</dbReference>
<dbReference type="CDD" id="cd04301">
    <property type="entry name" value="NAT_SF"/>
    <property type="match status" value="1"/>
</dbReference>
<sequence length="215" mass="24530">MFRVQLLKDASEEQINSAVEIFCICMKNDIATICLAGGDVALVAPMIRSLLRAGREFGEFYVATDEKENIIGFALYAPPGQAAYSTEEQRAMGFNDFWAQVSDVGKEYYKTHLNGEWKEYVNETLQSPTAIRDTYWLSMLMVHPSHRRQGVARALIQPVREIVAMTGARFTLHTADARNVVKYQGLGFELLKERTFWSPWGDWPAYIFVLPRHRA</sequence>
<dbReference type="HOGENOM" id="CLU_086106_1_1_1"/>
<dbReference type="SUPFAM" id="SSF55729">
    <property type="entry name" value="Acyl-CoA N-acyltransferases (Nat)"/>
    <property type="match status" value="1"/>
</dbReference>
<evidence type="ECO:0000313" key="3">
    <source>
        <dbReference type="Proteomes" id="UP000016930"/>
    </source>
</evidence>
<dbReference type="InterPro" id="IPR000182">
    <property type="entry name" value="GNAT_dom"/>
</dbReference>
<dbReference type="PANTHER" id="PTHR42791">
    <property type="entry name" value="GNAT FAMILY ACETYLTRANSFERASE"/>
    <property type="match status" value="1"/>
</dbReference>
<dbReference type="PANTHER" id="PTHR42791:SF1">
    <property type="entry name" value="N-ACETYLTRANSFERASE DOMAIN-CONTAINING PROTEIN"/>
    <property type="match status" value="1"/>
</dbReference>
<organism evidence="2 3">
    <name type="scientific">Ceriporiopsis subvermispora (strain B)</name>
    <name type="common">White-rot fungus</name>
    <name type="synonym">Gelatoporia subvermispora</name>
    <dbReference type="NCBI Taxonomy" id="914234"/>
    <lineage>
        <taxon>Eukaryota</taxon>
        <taxon>Fungi</taxon>
        <taxon>Dikarya</taxon>
        <taxon>Basidiomycota</taxon>
        <taxon>Agaricomycotina</taxon>
        <taxon>Agaricomycetes</taxon>
        <taxon>Polyporales</taxon>
        <taxon>Gelatoporiaceae</taxon>
        <taxon>Gelatoporia</taxon>
    </lineage>
</organism>